<accession>A0A2K1R3E0</accession>
<keyword evidence="3" id="KW-1185">Reference proteome</keyword>
<dbReference type="InParanoid" id="A0A2K1R3E0"/>
<name>A0A2K1R3E0_9PEZI</name>
<organism evidence="2 3">
    <name type="scientific">Sphaceloma murrayae</name>
    <dbReference type="NCBI Taxonomy" id="2082308"/>
    <lineage>
        <taxon>Eukaryota</taxon>
        <taxon>Fungi</taxon>
        <taxon>Dikarya</taxon>
        <taxon>Ascomycota</taxon>
        <taxon>Pezizomycotina</taxon>
        <taxon>Dothideomycetes</taxon>
        <taxon>Dothideomycetidae</taxon>
        <taxon>Myriangiales</taxon>
        <taxon>Elsinoaceae</taxon>
        <taxon>Sphaceloma</taxon>
    </lineage>
</organism>
<dbReference type="AlphaFoldDB" id="A0A2K1R3E0"/>
<feature type="compositionally biased region" description="Acidic residues" evidence="1">
    <location>
        <begin position="124"/>
        <end position="142"/>
    </location>
</feature>
<evidence type="ECO:0000313" key="3">
    <source>
        <dbReference type="Proteomes" id="UP000243797"/>
    </source>
</evidence>
<feature type="region of interest" description="Disordered" evidence="1">
    <location>
        <begin position="1"/>
        <end position="25"/>
    </location>
</feature>
<feature type="region of interest" description="Disordered" evidence="1">
    <location>
        <begin position="61"/>
        <end position="148"/>
    </location>
</feature>
<evidence type="ECO:0000313" key="2">
    <source>
        <dbReference type="EMBL" id="PNS21789.1"/>
    </source>
</evidence>
<feature type="compositionally biased region" description="Basic residues" evidence="1">
    <location>
        <begin position="109"/>
        <end position="118"/>
    </location>
</feature>
<evidence type="ECO:0000256" key="1">
    <source>
        <dbReference type="SAM" id="MobiDB-lite"/>
    </source>
</evidence>
<dbReference type="Proteomes" id="UP000243797">
    <property type="component" value="Unassembled WGS sequence"/>
</dbReference>
<dbReference type="EMBL" id="NKHZ01000001">
    <property type="protein sequence ID" value="PNS21789.1"/>
    <property type="molecule type" value="Genomic_DNA"/>
</dbReference>
<proteinExistence type="predicted"/>
<sequence>MPRKVDTTNAPASPPNGLSAREQELMSMAWQCMETEPKLDMKKFAEMAKFTNPRSATNAWRTIKTKLGINATPSKKGAADTTGPSSDASSRKRTKKQVDDGDEDESPTKKPRASKGTKVKLEIQEDDDEEDQDALGSMDEETAGGALA</sequence>
<gene>
    <name evidence="2" type="ORF">CAC42_387</name>
</gene>
<protein>
    <submittedName>
        <fullName evidence="2">PWWP domain-containing protein2</fullName>
    </submittedName>
</protein>
<dbReference type="STRING" id="2082308.A0A2K1R3E0"/>
<reference evidence="2 3" key="1">
    <citation type="submission" date="2017-06" db="EMBL/GenBank/DDBJ databases">
        <title>Draft genome sequence of a variant of Elsinoe murrayae.</title>
        <authorList>
            <person name="Cheng Q."/>
        </authorList>
    </citation>
    <scope>NUCLEOTIDE SEQUENCE [LARGE SCALE GENOMIC DNA]</scope>
    <source>
        <strain evidence="2 3">CQ-2017a</strain>
    </source>
</reference>
<dbReference type="OrthoDB" id="5403747at2759"/>
<comment type="caution">
    <text evidence="2">The sequence shown here is derived from an EMBL/GenBank/DDBJ whole genome shotgun (WGS) entry which is preliminary data.</text>
</comment>